<accession>A0A396JLS8</accession>
<dbReference type="Gramene" id="rna2967">
    <property type="protein sequence ID" value="RHN79219.1"/>
    <property type="gene ID" value="gene2967"/>
</dbReference>
<evidence type="ECO:0000313" key="2">
    <source>
        <dbReference type="Proteomes" id="UP000265566"/>
    </source>
</evidence>
<gene>
    <name evidence="1" type="ORF">MtrunA17_Chr1g0174811</name>
</gene>
<protein>
    <submittedName>
        <fullName evidence="1">Uncharacterized protein</fullName>
    </submittedName>
</protein>
<dbReference type="Proteomes" id="UP000265566">
    <property type="component" value="Chromosome 1"/>
</dbReference>
<reference evidence="2" key="1">
    <citation type="journal article" date="2018" name="Nat. Plants">
        <title>Whole-genome landscape of Medicago truncatula symbiotic genes.</title>
        <authorList>
            <person name="Pecrix Y."/>
            <person name="Staton S.E."/>
            <person name="Sallet E."/>
            <person name="Lelandais-Briere C."/>
            <person name="Moreau S."/>
            <person name="Carrere S."/>
            <person name="Blein T."/>
            <person name="Jardinaud M.F."/>
            <person name="Latrasse D."/>
            <person name="Zouine M."/>
            <person name="Zahm M."/>
            <person name="Kreplak J."/>
            <person name="Mayjonade B."/>
            <person name="Satge C."/>
            <person name="Perez M."/>
            <person name="Cauet S."/>
            <person name="Marande W."/>
            <person name="Chantry-Darmon C."/>
            <person name="Lopez-Roques C."/>
            <person name="Bouchez O."/>
            <person name="Berard A."/>
            <person name="Debelle F."/>
            <person name="Munos S."/>
            <person name="Bendahmane A."/>
            <person name="Berges H."/>
            <person name="Niebel A."/>
            <person name="Buitink J."/>
            <person name="Frugier F."/>
            <person name="Benhamed M."/>
            <person name="Crespi M."/>
            <person name="Gouzy J."/>
            <person name="Gamas P."/>
        </authorList>
    </citation>
    <scope>NUCLEOTIDE SEQUENCE [LARGE SCALE GENOMIC DNA]</scope>
    <source>
        <strain evidence="2">cv. Jemalong A17</strain>
    </source>
</reference>
<dbReference type="AlphaFoldDB" id="A0A396JLS8"/>
<comment type="caution">
    <text evidence="1">The sequence shown here is derived from an EMBL/GenBank/DDBJ whole genome shotgun (WGS) entry which is preliminary data.</text>
</comment>
<evidence type="ECO:0000313" key="1">
    <source>
        <dbReference type="EMBL" id="RHN79219.1"/>
    </source>
</evidence>
<proteinExistence type="predicted"/>
<dbReference type="EMBL" id="PSQE01000001">
    <property type="protein sequence ID" value="RHN79219.1"/>
    <property type="molecule type" value="Genomic_DNA"/>
</dbReference>
<sequence>MDGRVRIPNTPQIHLKISDICIILPPIFIIKNKTKKHQNQCNHWYTTNDVFSFE</sequence>
<organism evidence="1 2">
    <name type="scientific">Medicago truncatula</name>
    <name type="common">Barrel medic</name>
    <name type="synonym">Medicago tribuloides</name>
    <dbReference type="NCBI Taxonomy" id="3880"/>
    <lineage>
        <taxon>Eukaryota</taxon>
        <taxon>Viridiplantae</taxon>
        <taxon>Streptophyta</taxon>
        <taxon>Embryophyta</taxon>
        <taxon>Tracheophyta</taxon>
        <taxon>Spermatophyta</taxon>
        <taxon>Magnoliopsida</taxon>
        <taxon>eudicotyledons</taxon>
        <taxon>Gunneridae</taxon>
        <taxon>Pentapetalae</taxon>
        <taxon>rosids</taxon>
        <taxon>fabids</taxon>
        <taxon>Fabales</taxon>
        <taxon>Fabaceae</taxon>
        <taxon>Papilionoideae</taxon>
        <taxon>50 kb inversion clade</taxon>
        <taxon>NPAAA clade</taxon>
        <taxon>Hologalegina</taxon>
        <taxon>IRL clade</taxon>
        <taxon>Trifolieae</taxon>
        <taxon>Medicago</taxon>
    </lineage>
</organism>
<name>A0A396JLS8_MEDTR</name>